<name>K3WBP6_GLOUD</name>
<keyword evidence="4" id="KW-1185">Reference proteome</keyword>
<protein>
    <recommendedName>
        <fullName evidence="2">Phosphotyrosine protein phosphatase I domain-containing protein</fullName>
    </recommendedName>
</protein>
<dbReference type="eggNOG" id="ENOG502S9R2">
    <property type="taxonomic scope" value="Eukaryota"/>
</dbReference>
<dbReference type="AlphaFoldDB" id="K3WBP6"/>
<dbReference type="InParanoid" id="K3WBP6"/>
<reference evidence="3" key="3">
    <citation type="submission" date="2014-11" db="UniProtKB">
        <authorList>
            <consortium name="EnsemblProtists"/>
        </authorList>
    </citation>
    <scope>IDENTIFICATION</scope>
    <source>
        <strain evidence="3">DAOM BR144</strain>
    </source>
</reference>
<organism evidence="3 4">
    <name type="scientific">Globisporangium ultimum (strain ATCC 200006 / CBS 805.95 / DAOM BR144)</name>
    <name type="common">Pythium ultimum</name>
    <dbReference type="NCBI Taxonomy" id="431595"/>
    <lineage>
        <taxon>Eukaryota</taxon>
        <taxon>Sar</taxon>
        <taxon>Stramenopiles</taxon>
        <taxon>Oomycota</taxon>
        <taxon>Peronosporomycetes</taxon>
        <taxon>Pythiales</taxon>
        <taxon>Pythiaceae</taxon>
        <taxon>Globisporangium</taxon>
    </lineage>
</organism>
<dbReference type="SUPFAM" id="SSF52788">
    <property type="entry name" value="Phosphotyrosine protein phosphatases I"/>
    <property type="match status" value="1"/>
</dbReference>
<evidence type="ECO:0000313" key="3">
    <source>
        <dbReference type="EnsemblProtists" id="PYU1_T002387"/>
    </source>
</evidence>
<dbReference type="PANTHER" id="PTHR43428">
    <property type="entry name" value="ARSENATE REDUCTASE"/>
    <property type="match status" value="1"/>
</dbReference>
<dbReference type="Proteomes" id="UP000019132">
    <property type="component" value="Unassembled WGS sequence"/>
</dbReference>
<dbReference type="SMART" id="SM00226">
    <property type="entry name" value="LMWPc"/>
    <property type="match status" value="1"/>
</dbReference>
<dbReference type="EnsemblProtists" id="PYU1_T002387">
    <property type="protein sequence ID" value="PYU1_T002387"/>
    <property type="gene ID" value="PYU1_G002384"/>
</dbReference>
<evidence type="ECO:0000259" key="2">
    <source>
        <dbReference type="SMART" id="SM00226"/>
    </source>
</evidence>
<proteinExistence type="predicted"/>
<dbReference type="InterPro" id="IPR023485">
    <property type="entry name" value="Ptyr_pPase"/>
</dbReference>
<reference evidence="4" key="2">
    <citation type="submission" date="2010-04" db="EMBL/GenBank/DDBJ databases">
        <authorList>
            <person name="Buell R."/>
            <person name="Hamilton J."/>
            <person name="Hostetler J."/>
        </authorList>
    </citation>
    <scope>NUCLEOTIDE SEQUENCE [LARGE SCALE GENOMIC DNA]</scope>
    <source>
        <strain evidence="4">DAOM:BR144</strain>
    </source>
</reference>
<dbReference type="STRING" id="431595.K3WBP6"/>
<dbReference type="VEuPathDB" id="FungiDB:PYU1_G002384"/>
<sequence length="158" mass="18285">MNIVFVCTSNTCRSPVAELFAVEWFKRRLKLSREEQEQKGIRIQSAAITDAFEKPGSPASLNAIKVMKEYQIDLSAHRSQMLTEQMVMEADFVVCVASGHTYKVVELFPKIKERKGVLCVFPRDVPDPWHMPYDTYMENIAQMEESVREFLEKNITFD</sequence>
<feature type="domain" description="Phosphotyrosine protein phosphatase I" evidence="2">
    <location>
        <begin position="1"/>
        <end position="153"/>
    </location>
</feature>
<keyword evidence="1" id="KW-0059">Arsenical resistance</keyword>
<reference evidence="4" key="1">
    <citation type="journal article" date="2010" name="Genome Biol.">
        <title>Genome sequence of the necrotrophic plant pathogen Pythium ultimum reveals original pathogenicity mechanisms and effector repertoire.</title>
        <authorList>
            <person name="Levesque C.A."/>
            <person name="Brouwer H."/>
            <person name="Cano L."/>
            <person name="Hamilton J.P."/>
            <person name="Holt C."/>
            <person name="Huitema E."/>
            <person name="Raffaele S."/>
            <person name="Robideau G.P."/>
            <person name="Thines M."/>
            <person name="Win J."/>
            <person name="Zerillo M.M."/>
            <person name="Beakes G.W."/>
            <person name="Boore J.L."/>
            <person name="Busam D."/>
            <person name="Dumas B."/>
            <person name="Ferriera S."/>
            <person name="Fuerstenberg S.I."/>
            <person name="Gachon C.M."/>
            <person name="Gaulin E."/>
            <person name="Govers F."/>
            <person name="Grenville-Briggs L."/>
            <person name="Horner N."/>
            <person name="Hostetler J."/>
            <person name="Jiang R.H."/>
            <person name="Johnson J."/>
            <person name="Krajaejun T."/>
            <person name="Lin H."/>
            <person name="Meijer H.J."/>
            <person name="Moore B."/>
            <person name="Morris P."/>
            <person name="Phuntmart V."/>
            <person name="Puiu D."/>
            <person name="Shetty J."/>
            <person name="Stajich J.E."/>
            <person name="Tripathy S."/>
            <person name="Wawra S."/>
            <person name="van West P."/>
            <person name="Whitty B.R."/>
            <person name="Coutinho P.M."/>
            <person name="Henrissat B."/>
            <person name="Martin F."/>
            <person name="Thomas P.D."/>
            <person name="Tyler B.M."/>
            <person name="De Vries R.P."/>
            <person name="Kamoun S."/>
            <person name="Yandell M."/>
            <person name="Tisserat N."/>
            <person name="Buell C.R."/>
        </authorList>
    </citation>
    <scope>NUCLEOTIDE SEQUENCE</scope>
    <source>
        <strain evidence="4">DAOM:BR144</strain>
    </source>
</reference>
<dbReference type="PANTHER" id="PTHR43428:SF1">
    <property type="entry name" value="ARSENATE REDUCTASE"/>
    <property type="match status" value="1"/>
</dbReference>
<dbReference type="HOGENOM" id="CLU_071415_1_2_1"/>
<accession>K3WBP6</accession>
<dbReference type="Pfam" id="PF01451">
    <property type="entry name" value="LMWPc"/>
    <property type="match status" value="1"/>
</dbReference>
<evidence type="ECO:0000256" key="1">
    <source>
        <dbReference type="ARBA" id="ARBA00022849"/>
    </source>
</evidence>
<dbReference type="Gene3D" id="3.40.50.2300">
    <property type="match status" value="1"/>
</dbReference>
<dbReference type="OMA" id="VPDPWHM"/>
<dbReference type="InterPro" id="IPR036196">
    <property type="entry name" value="Ptyr_pPase_sf"/>
</dbReference>
<evidence type="ECO:0000313" key="4">
    <source>
        <dbReference type="Proteomes" id="UP000019132"/>
    </source>
</evidence>
<dbReference type="GO" id="GO:0046685">
    <property type="term" value="P:response to arsenic-containing substance"/>
    <property type="evidence" value="ECO:0007669"/>
    <property type="project" value="UniProtKB-KW"/>
</dbReference>